<dbReference type="RefSeq" id="WP_077027404.1">
    <property type="nucleotide sequence ID" value="NZ_CP017641.1"/>
</dbReference>
<proteinExistence type="predicted"/>
<dbReference type="EMBL" id="CP017641">
    <property type="protein sequence ID" value="APZ96364.1"/>
    <property type="molecule type" value="Genomic_DNA"/>
</dbReference>
<dbReference type="KEGG" id="fmr:Fuma_06033"/>
<protein>
    <submittedName>
        <fullName evidence="2">Uncharacterized protein</fullName>
    </submittedName>
</protein>
<keyword evidence="1" id="KW-1133">Transmembrane helix</keyword>
<feature type="transmembrane region" description="Helical" evidence="1">
    <location>
        <begin position="91"/>
        <end position="108"/>
    </location>
</feature>
<evidence type="ECO:0000313" key="2">
    <source>
        <dbReference type="EMBL" id="APZ96364.1"/>
    </source>
</evidence>
<organism evidence="2 3">
    <name type="scientific">Fuerstiella marisgermanici</name>
    <dbReference type="NCBI Taxonomy" id="1891926"/>
    <lineage>
        <taxon>Bacteria</taxon>
        <taxon>Pseudomonadati</taxon>
        <taxon>Planctomycetota</taxon>
        <taxon>Planctomycetia</taxon>
        <taxon>Planctomycetales</taxon>
        <taxon>Planctomycetaceae</taxon>
        <taxon>Fuerstiella</taxon>
    </lineage>
</organism>
<accession>A0A1P8WQP0</accession>
<reference evidence="2 3" key="1">
    <citation type="journal article" date="2016" name="Front. Microbiol.">
        <title>Fuerstia marisgermanicae gen. nov., sp. nov., an Unusual Member of the Phylum Planctomycetes from the German Wadden Sea.</title>
        <authorList>
            <person name="Kohn T."/>
            <person name="Heuer A."/>
            <person name="Jogler M."/>
            <person name="Vollmers J."/>
            <person name="Boedeker C."/>
            <person name="Bunk B."/>
            <person name="Rast P."/>
            <person name="Borchert D."/>
            <person name="Glockner I."/>
            <person name="Freese H.M."/>
            <person name="Klenk H.P."/>
            <person name="Overmann J."/>
            <person name="Kaster A.K."/>
            <person name="Rohde M."/>
            <person name="Wiegand S."/>
            <person name="Jogler C."/>
        </authorList>
    </citation>
    <scope>NUCLEOTIDE SEQUENCE [LARGE SCALE GENOMIC DNA]</scope>
    <source>
        <strain evidence="2 3">NH11</strain>
    </source>
</reference>
<evidence type="ECO:0000313" key="3">
    <source>
        <dbReference type="Proteomes" id="UP000187735"/>
    </source>
</evidence>
<keyword evidence="1" id="KW-0472">Membrane</keyword>
<dbReference type="AlphaFoldDB" id="A0A1P8WQP0"/>
<name>A0A1P8WQP0_9PLAN</name>
<gene>
    <name evidence="2" type="ORF">Fuma_06033</name>
</gene>
<keyword evidence="3" id="KW-1185">Reference proteome</keyword>
<sequence>MALKHKEEHFTRWTHVENGQVLNRRLHRIEVQANDGRLYVIKGDRLPDFIQTCTGVGHKGTHLAQILFNPNRQPKQFGLSDPEPWPSSRDVLMAVIGVMSFIFLRYAFRLIGLA</sequence>
<dbReference type="STRING" id="1891926.Fuma_06033"/>
<dbReference type="OrthoDB" id="9920337at2"/>
<keyword evidence="1" id="KW-0812">Transmembrane</keyword>
<dbReference type="Proteomes" id="UP000187735">
    <property type="component" value="Chromosome"/>
</dbReference>
<evidence type="ECO:0000256" key="1">
    <source>
        <dbReference type="SAM" id="Phobius"/>
    </source>
</evidence>